<dbReference type="NCBIfam" id="TIGR01409">
    <property type="entry name" value="TAT_signal_seq"/>
    <property type="match status" value="1"/>
</dbReference>
<reference evidence="2 3" key="1">
    <citation type="submission" date="2014-10" db="EMBL/GenBank/DDBJ databases">
        <title>Genome sequence of Ponticoccus sp. strain UMTAT08 isolated from clonal culture of toxic dinoflagellate Alexandrium tamiyavanichii.</title>
        <authorList>
            <person name="Gan H.Y."/>
            <person name="Muhd D.-D."/>
            <person name="Mohd Noor M.E."/>
            <person name="Yeong Y.S."/>
            <person name="Usup G."/>
        </authorList>
    </citation>
    <scope>NUCLEOTIDE SEQUENCE [LARGE SCALE GENOMIC DNA]</scope>
    <source>
        <strain evidence="2 3">UMTAT08</strain>
    </source>
</reference>
<proteinExistence type="predicted"/>
<dbReference type="PANTHER" id="PTHR43737">
    <property type="entry name" value="BLL7424 PROTEIN"/>
    <property type="match status" value="1"/>
</dbReference>
<dbReference type="PATRIC" id="fig|1515334.3.peg.2089"/>
<dbReference type="Proteomes" id="UP000030960">
    <property type="component" value="Unassembled WGS sequence"/>
</dbReference>
<dbReference type="PROSITE" id="PS51318">
    <property type="entry name" value="TAT"/>
    <property type="match status" value="1"/>
</dbReference>
<dbReference type="InterPro" id="IPR019546">
    <property type="entry name" value="TAT_signal_bac_arc"/>
</dbReference>
<dbReference type="InterPro" id="IPR006311">
    <property type="entry name" value="TAT_signal"/>
</dbReference>
<name>A0A0B3S3K5_9RHOB</name>
<evidence type="ECO:0000313" key="2">
    <source>
        <dbReference type="EMBL" id="KHQ53543.1"/>
    </source>
</evidence>
<sequence length="407" mass="42818">MDRRNFLARSAALGCSLAASPLVTPVSFAATPGDARLVVIILRGGMDGLDVVAPYGDPDFAALGRPGPDMDGGAFDLDGRFALHGALAPLRPLWQAGDLGFAHAVSIPYRDKRSHFDGQDLLEAGVAASDAPLPDDGWLNRLVQHLPGASAETAYAIGSEPLRILSGPAPVNRWTPEADLRLSPQAILLTQRVMQSDPAMAAALESAFALAGGDGDGLAFSGTPGDMMAAMRDDMMAPRDRHRPGRVLAEFAGAQLRGAARIACYSLNGWDTHKSQERHLALSLEQLSDSLLALQEALGPEAWGKTTVAAVTEFGRTARWNGTEGTDHGTGGAMVLAGGALRGGRVVTDWPGLGDGALYEGRDLRPTRDLRAHLAWLLHGQFGIARSTLETTVFPGLDMGSDPGLLL</sequence>
<organism evidence="2 3">
    <name type="scientific">Mameliella alba</name>
    <dbReference type="NCBI Taxonomy" id="561184"/>
    <lineage>
        <taxon>Bacteria</taxon>
        <taxon>Pseudomonadati</taxon>
        <taxon>Pseudomonadota</taxon>
        <taxon>Alphaproteobacteria</taxon>
        <taxon>Rhodobacterales</taxon>
        <taxon>Roseobacteraceae</taxon>
        <taxon>Mameliella</taxon>
    </lineage>
</organism>
<dbReference type="PANTHER" id="PTHR43737:SF1">
    <property type="entry name" value="DUF1501 DOMAIN-CONTAINING PROTEIN"/>
    <property type="match status" value="1"/>
</dbReference>
<accession>A0A0B3S3K5</accession>
<feature type="signal peptide" evidence="1">
    <location>
        <begin position="1"/>
        <end position="29"/>
    </location>
</feature>
<keyword evidence="3" id="KW-1185">Reference proteome</keyword>
<dbReference type="EMBL" id="JSUQ01000007">
    <property type="protein sequence ID" value="KHQ53543.1"/>
    <property type="molecule type" value="Genomic_DNA"/>
</dbReference>
<gene>
    <name evidence="2" type="ORF">OA50_02074</name>
</gene>
<comment type="caution">
    <text evidence="2">The sequence shown here is derived from an EMBL/GenBank/DDBJ whole genome shotgun (WGS) entry which is preliminary data.</text>
</comment>
<evidence type="ECO:0000256" key="1">
    <source>
        <dbReference type="SAM" id="SignalP"/>
    </source>
</evidence>
<dbReference type="RefSeq" id="WP_043140595.1">
    <property type="nucleotide sequence ID" value="NZ_JSUQ01000007.1"/>
</dbReference>
<evidence type="ECO:0000313" key="3">
    <source>
        <dbReference type="Proteomes" id="UP000030960"/>
    </source>
</evidence>
<protein>
    <submittedName>
        <fullName evidence="2">Twin-arginine translocation pathway signal</fullName>
    </submittedName>
</protein>
<dbReference type="STRING" id="561184.SAMN05216376_106144"/>
<dbReference type="AlphaFoldDB" id="A0A0B3S3K5"/>
<dbReference type="InterPro" id="IPR010869">
    <property type="entry name" value="DUF1501"/>
</dbReference>
<dbReference type="Pfam" id="PF07394">
    <property type="entry name" value="DUF1501"/>
    <property type="match status" value="1"/>
</dbReference>
<keyword evidence="1" id="KW-0732">Signal</keyword>
<feature type="chain" id="PRO_5002084855" evidence="1">
    <location>
        <begin position="30"/>
        <end position="407"/>
    </location>
</feature>